<reference evidence="2" key="1">
    <citation type="submission" date="2023-03" db="EMBL/GenBank/DDBJ databases">
        <title>Massive genome expansion in bonnet fungi (Mycena s.s.) driven by repeated elements and novel gene families across ecological guilds.</title>
        <authorList>
            <consortium name="Lawrence Berkeley National Laboratory"/>
            <person name="Harder C.B."/>
            <person name="Miyauchi S."/>
            <person name="Viragh M."/>
            <person name="Kuo A."/>
            <person name="Thoen E."/>
            <person name="Andreopoulos B."/>
            <person name="Lu D."/>
            <person name="Skrede I."/>
            <person name="Drula E."/>
            <person name="Henrissat B."/>
            <person name="Morin E."/>
            <person name="Kohler A."/>
            <person name="Barry K."/>
            <person name="LaButti K."/>
            <person name="Morin E."/>
            <person name="Salamov A."/>
            <person name="Lipzen A."/>
            <person name="Mereny Z."/>
            <person name="Hegedus B."/>
            <person name="Baldrian P."/>
            <person name="Stursova M."/>
            <person name="Weitz H."/>
            <person name="Taylor A."/>
            <person name="Grigoriev I.V."/>
            <person name="Nagy L.G."/>
            <person name="Martin F."/>
            <person name="Kauserud H."/>
        </authorList>
    </citation>
    <scope>NUCLEOTIDE SEQUENCE</scope>
    <source>
        <strain evidence="2">CBHHK067</strain>
    </source>
</reference>
<evidence type="ECO:0000313" key="3">
    <source>
        <dbReference type="Proteomes" id="UP001221757"/>
    </source>
</evidence>
<dbReference type="EMBL" id="JARKIE010000955">
    <property type="protein sequence ID" value="KAJ7611963.1"/>
    <property type="molecule type" value="Genomic_DNA"/>
</dbReference>
<protein>
    <submittedName>
        <fullName evidence="2">Uncharacterized protein</fullName>
    </submittedName>
</protein>
<organism evidence="2 3">
    <name type="scientific">Mycena rosella</name>
    <name type="common">Pink bonnet</name>
    <name type="synonym">Agaricus rosellus</name>
    <dbReference type="NCBI Taxonomy" id="1033263"/>
    <lineage>
        <taxon>Eukaryota</taxon>
        <taxon>Fungi</taxon>
        <taxon>Dikarya</taxon>
        <taxon>Basidiomycota</taxon>
        <taxon>Agaricomycotina</taxon>
        <taxon>Agaricomycetes</taxon>
        <taxon>Agaricomycetidae</taxon>
        <taxon>Agaricales</taxon>
        <taxon>Marasmiineae</taxon>
        <taxon>Mycenaceae</taxon>
        <taxon>Mycena</taxon>
    </lineage>
</organism>
<feature type="region of interest" description="Disordered" evidence="1">
    <location>
        <begin position="308"/>
        <end position="346"/>
    </location>
</feature>
<feature type="compositionally biased region" description="Basic residues" evidence="1">
    <location>
        <begin position="705"/>
        <end position="720"/>
    </location>
</feature>
<evidence type="ECO:0000256" key="1">
    <source>
        <dbReference type="SAM" id="MobiDB-lite"/>
    </source>
</evidence>
<sequence length="755" mass="82549">MSDISPILRPLTASNDPYSESVESFGSLYSALCIRAPNSALCTRREKTPVGIAQRIQVSAQAPLPGRQIKRLAEPDDGGALHMYFGTTSTLVPRIRQPQRPEIGPRDGVVWQKPARPNARKLEKRRVAFLALPYSANQPARRDPEAEVPGLSINLLLFGNELERGMRPAGAEKRRSSSFRLRLMRNPLFVFWTTSEADFKQNVRRALGTEKWIRTEIHTARKKIRRRGQQMPEHAIISANKTEAKRRSEPTHDPRIWMLRPAPFVFITPQSGKIERSRDARVRTSSLGKQRVLLLLVFLATSSQPSVDVRSTSPVDMEPTNGILMDSPAPPSLSLSSLRSSRSSSRLPPFSLLEFRDLVSAALDPPATSPALSFSSSALFTATLERKRSAQHLNINRSLQSASTGRVRRLLTKLKSLVRRRRSTTNNNASSTAKPLLALSPRVSVVSAVSAPSVISSPPEDFTPYLPLAVQYERRAPYAIHAPSAPSTESSCSHSHAQPPSPTASSFSHSSSSASGCSSADLPATPEKLRGQQAQELTLHRPWSVLTVASLAVEEEFGVGVGADADPFAKGAVRVVHRSCEALPSPSSPRALQRPRARRLPGRRLRRIANLNLTPRKEEMAEEVEAEEVEAEEEEDWTLSLTLPDPEPEPETPTSPRFASSCPSASPLSASTSFSPAFPTSLPTPPTTPEIPTPSASSAAAPRIGRSHTHTHTHPPRGRGPRASSPFPLTLRRSNTGRDAARDTAFFSARDSLCL</sequence>
<feature type="compositionally biased region" description="Pro residues" evidence="1">
    <location>
        <begin position="682"/>
        <end position="692"/>
    </location>
</feature>
<proteinExistence type="predicted"/>
<feature type="compositionally biased region" description="Low complexity" evidence="1">
    <location>
        <begin position="652"/>
        <end position="681"/>
    </location>
</feature>
<feature type="compositionally biased region" description="Low complexity" evidence="1">
    <location>
        <begin position="693"/>
        <end position="702"/>
    </location>
</feature>
<comment type="caution">
    <text evidence="2">The sequence shown here is derived from an EMBL/GenBank/DDBJ whole genome shotgun (WGS) entry which is preliminary data.</text>
</comment>
<feature type="compositionally biased region" description="Polar residues" evidence="1">
    <location>
        <begin position="485"/>
        <end position="498"/>
    </location>
</feature>
<feature type="region of interest" description="Disordered" evidence="1">
    <location>
        <begin position="482"/>
        <end position="524"/>
    </location>
</feature>
<evidence type="ECO:0000313" key="2">
    <source>
        <dbReference type="EMBL" id="KAJ7611963.1"/>
    </source>
</evidence>
<feature type="compositionally biased region" description="Low complexity" evidence="1">
    <location>
        <begin position="332"/>
        <end position="346"/>
    </location>
</feature>
<feature type="compositionally biased region" description="Low complexity" evidence="1">
    <location>
        <begin position="503"/>
        <end position="520"/>
    </location>
</feature>
<dbReference type="AlphaFoldDB" id="A0AAD7FD59"/>
<keyword evidence="3" id="KW-1185">Reference proteome</keyword>
<feature type="compositionally biased region" description="Acidic residues" evidence="1">
    <location>
        <begin position="620"/>
        <end position="637"/>
    </location>
</feature>
<accession>A0AAD7FD59</accession>
<feature type="compositionally biased region" description="Low complexity" evidence="1">
    <location>
        <begin position="582"/>
        <end position="592"/>
    </location>
</feature>
<feature type="region of interest" description="Disordered" evidence="1">
    <location>
        <begin position="614"/>
        <end position="755"/>
    </location>
</feature>
<feature type="region of interest" description="Disordered" evidence="1">
    <location>
        <begin position="582"/>
        <end position="601"/>
    </location>
</feature>
<name>A0AAD7FD59_MYCRO</name>
<gene>
    <name evidence="2" type="ORF">B0H17DRAFT_1153441</name>
</gene>
<dbReference type="Proteomes" id="UP001221757">
    <property type="component" value="Unassembled WGS sequence"/>
</dbReference>